<comment type="caution">
    <text evidence="3">The sequence shown here is derived from an EMBL/GenBank/DDBJ whole genome shotgun (WGS) entry which is preliminary data.</text>
</comment>
<keyword evidence="4" id="KW-1185">Reference proteome</keyword>
<name>A0A423WVK5_9PEZI</name>
<dbReference type="OrthoDB" id="5272418at2759"/>
<dbReference type="EMBL" id="LKEB01000038">
    <property type="protein sequence ID" value="ROW07490.1"/>
    <property type="molecule type" value="Genomic_DNA"/>
</dbReference>
<sequence length="217" mass="23337">MAKSASVHLDLCVMLFITFFLALTGASTIAVGASTTATDCLTTNATSTASEALMPRGGTAENLPDDGDGPSPGDSHMPGGPYSYGDYWYYCGNFATGDREDVNTGAHELMDDIWYNGCWAPAKGCLRLFCYETSAIWLCNDNDHELDISCYNVGYLADRIRKACCPSAGISGQMFHPTENYNVIVGYGNCNDHNLRDRPYAPGLGNNYGCNNHGGGF</sequence>
<gene>
    <name evidence="3" type="ORF">VPNG_07082</name>
</gene>
<dbReference type="Proteomes" id="UP000285146">
    <property type="component" value="Unassembled WGS sequence"/>
</dbReference>
<feature type="region of interest" description="Disordered" evidence="1">
    <location>
        <begin position="53"/>
        <end position="76"/>
    </location>
</feature>
<feature type="chain" id="PRO_5019384215" evidence="2">
    <location>
        <begin position="27"/>
        <end position="217"/>
    </location>
</feature>
<reference evidence="3 4" key="1">
    <citation type="submission" date="2015-09" db="EMBL/GenBank/DDBJ databases">
        <title>Host preference determinants of Valsa canker pathogens revealed by comparative genomics.</title>
        <authorList>
            <person name="Yin Z."/>
            <person name="Huang L."/>
        </authorList>
    </citation>
    <scope>NUCLEOTIDE SEQUENCE [LARGE SCALE GENOMIC DNA]</scope>
    <source>
        <strain evidence="3 4">SXYLt</strain>
    </source>
</reference>
<keyword evidence="2" id="KW-0732">Signal</keyword>
<dbReference type="AlphaFoldDB" id="A0A423WVK5"/>
<evidence type="ECO:0000256" key="2">
    <source>
        <dbReference type="SAM" id="SignalP"/>
    </source>
</evidence>
<evidence type="ECO:0000313" key="4">
    <source>
        <dbReference type="Proteomes" id="UP000285146"/>
    </source>
</evidence>
<dbReference type="STRING" id="1230097.A0A423WVK5"/>
<accession>A0A423WVK5</accession>
<dbReference type="InParanoid" id="A0A423WVK5"/>
<evidence type="ECO:0000256" key="1">
    <source>
        <dbReference type="SAM" id="MobiDB-lite"/>
    </source>
</evidence>
<proteinExistence type="predicted"/>
<organism evidence="3 4">
    <name type="scientific">Cytospora leucostoma</name>
    <dbReference type="NCBI Taxonomy" id="1230097"/>
    <lineage>
        <taxon>Eukaryota</taxon>
        <taxon>Fungi</taxon>
        <taxon>Dikarya</taxon>
        <taxon>Ascomycota</taxon>
        <taxon>Pezizomycotina</taxon>
        <taxon>Sordariomycetes</taxon>
        <taxon>Sordariomycetidae</taxon>
        <taxon>Diaporthales</taxon>
        <taxon>Cytosporaceae</taxon>
        <taxon>Cytospora</taxon>
    </lineage>
</organism>
<protein>
    <submittedName>
        <fullName evidence="3">Uncharacterized protein</fullName>
    </submittedName>
</protein>
<evidence type="ECO:0000313" key="3">
    <source>
        <dbReference type="EMBL" id="ROW07490.1"/>
    </source>
</evidence>
<feature type="signal peptide" evidence="2">
    <location>
        <begin position="1"/>
        <end position="26"/>
    </location>
</feature>